<reference evidence="1" key="1">
    <citation type="submission" date="2021-05" db="EMBL/GenBank/DDBJ databases">
        <authorList>
            <person name="Pan Q."/>
            <person name="Jouanno E."/>
            <person name="Zahm M."/>
            <person name="Klopp C."/>
            <person name="Cabau C."/>
            <person name="Louis A."/>
            <person name="Berthelot C."/>
            <person name="Parey E."/>
            <person name="Roest Crollius H."/>
            <person name="Montfort J."/>
            <person name="Robinson-Rechavi M."/>
            <person name="Bouchez O."/>
            <person name="Lampietro C."/>
            <person name="Lopez Roques C."/>
            <person name="Donnadieu C."/>
            <person name="Postlethwait J."/>
            <person name="Bobe J."/>
            <person name="Dillon D."/>
            <person name="Chandos A."/>
            <person name="von Hippel F."/>
            <person name="Guiguen Y."/>
        </authorList>
    </citation>
    <scope>NUCLEOTIDE SEQUENCE</scope>
    <source>
        <strain evidence="1">YG-Jan2019</strain>
    </source>
</reference>
<dbReference type="EMBL" id="CM055734">
    <property type="protein sequence ID" value="KAJ8009448.1"/>
    <property type="molecule type" value="Genomic_DNA"/>
</dbReference>
<protein>
    <submittedName>
        <fullName evidence="1">Uncharacterized protein</fullName>
    </submittedName>
</protein>
<comment type="caution">
    <text evidence="1">The sequence shown here is derived from an EMBL/GenBank/DDBJ whole genome shotgun (WGS) entry which is preliminary data.</text>
</comment>
<name>A0ACC2H081_DALPE</name>
<proteinExistence type="predicted"/>
<gene>
    <name evidence="1" type="ORF">DPEC_G00088970</name>
</gene>
<evidence type="ECO:0000313" key="1">
    <source>
        <dbReference type="EMBL" id="KAJ8009448.1"/>
    </source>
</evidence>
<dbReference type="Proteomes" id="UP001157502">
    <property type="component" value="Chromosome 7"/>
</dbReference>
<evidence type="ECO:0000313" key="2">
    <source>
        <dbReference type="Proteomes" id="UP001157502"/>
    </source>
</evidence>
<keyword evidence="2" id="KW-1185">Reference proteome</keyword>
<organism evidence="1 2">
    <name type="scientific">Dallia pectoralis</name>
    <name type="common">Alaska blackfish</name>
    <dbReference type="NCBI Taxonomy" id="75939"/>
    <lineage>
        <taxon>Eukaryota</taxon>
        <taxon>Metazoa</taxon>
        <taxon>Chordata</taxon>
        <taxon>Craniata</taxon>
        <taxon>Vertebrata</taxon>
        <taxon>Euteleostomi</taxon>
        <taxon>Actinopterygii</taxon>
        <taxon>Neopterygii</taxon>
        <taxon>Teleostei</taxon>
        <taxon>Protacanthopterygii</taxon>
        <taxon>Esociformes</taxon>
        <taxon>Umbridae</taxon>
        <taxon>Dallia</taxon>
    </lineage>
</organism>
<sequence length="336" mass="37130">MKESEETLNLCTPEWEIIDVRAEDAGIYTCKQFLTVGGGQEGEDEPVYLSVVINSLSKPVADIVPDRPVSLKCILYTSDGPGKCLSGVTERIGLFWVGEAGNELKNDPRLQVTQTSDCDITLTVRVQKEDNNRKWTCQLTVNDNKEISIDFTFMVPGSRASTAGPSLSTTSPSFTGTVFYNSILCDMELELLLQDHHCQPPPHLLLEVELLLQDHHSQPPPHLLLPDVCMTWSPDNMIYMVVGVAVGVAVGVIAVVIKVHRRRTKNQMTADGSLNQPADSITYASIGHINHKAPKINHVHGEDTVTYASVMTSTDRRRETENPDDPNSYYSTVNKP</sequence>
<accession>A0ACC2H081</accession>